<proteinExistence type="predicted"/>
<dbReference type="AlphaFoldDB" id="A0AA35LE59"/>
<dbReference type="Proteomes" id="UP001178461">
    <property type="component" value="Chromosome 15"/>
</dbReference>
<keyword evidence="2" id="KW-1185">Reference proteome</keyword>
<gene>
    <name evidence="1" type="ORF">PODLI_1B005386</name>
</gene>
<protein>
    <submittedName>
        <fullName evidence="1">Uncharacterized protein</fullName>
    </submittedName>
</protein>
<sequence length="101" mass="10408">MMLVPQLPSATASMAKGQERTGAGVISPFPFWIKLHSNTALLAPSWGQSSSGCGFPAPLHNFCGPGLSPSAHVSAVSGSTQHSRPLSGWAALLRTLQPPSS</sequence>
<name>A0AA35LE59_9SAUR</name>
<dbReference type="EMBL" id="OX395141">
    <property type="protein sequence ID" value="CAI5794642.1"/>
    <property type="molecule type" value="Genomic_DNA"/>
</dbReference>
<evidence type="ECO:0000313" key="2">
    <source>
        <dbReference type="Proteomes" id="UP001178461"/>
    </source>
</evidence>
<organism evidence="1 2">
    <name type="scientific">Podarcis lilfordi</name>
    <name type="common">Lilford's wall lizard</name>
    <dbReference type="NCBI Taxonomy" id="74358"/>
    <lineage>
        <taxon>Eukaryota</taxon>
        <taxon>Metazoa</taxon>
        <taxon>Chordata</taxon>
        <taxon>Craniata</taxon>
        <taxon>Vertebrata</taxon>
        <taxon>Euteleostomi</taxon>
        <taxon>Lepidosauria</taxon>
        <taxon>Squamata</taxon>
        <taxon>Bifurcata</taxon>
        <taxon>Unidentata</taxon>
        <taxon>Episquamata</taxon>
        <taxon>Laterata</taxon>
        <taxon>Lacertibaenia</taxon>
        <taxon>Lacertidae</taxon>
        <taxon>Podarcis</taxon>
    </lineage>
</organism>
<reference evidence="1" key="1">
    <citation type="submission" date="2022-12" db="EMBL/GenBank/DDBJ databases">
        <authorList>
            <person name="Alioto T."/>
            <person name="Alioto T."/>
            <person name="Gomez Garrido J."/>
        </authorList>
    </citation>
    <scope>NUCLEOTIDE SEQUENCE</scope>
</reference>
<accession>A0AA35LE59</accession>
<evidence type="ECO:0000313" key="1">
    <source>
        <dbReference type="EMBL" id="CAI5794642.1"/>
    </source>
</evidence>